<keyword evidence="2" id="KW-0660">Purine salvage</keyword>
<dbReference type="Gene3D" id="3.40.50.2020">
    <property type="match status" value="1"/>
</dbReference>
<dbReference type="InterPro" id="IPR029057">
    <property type="entry name" value="PRTase-like"/>
</dbReference>
<gene>
    <name evidence="5" type="ORF">ACHAW5_001978</name>
</gene>
<dbReference type="Pfam" id="PF00156">
    <property type="entry name" value="Pribosyltran"/>
    <property type="match status" value="1"/>
</dbReference>
<evidence type="ECO:0000256" key="2">
    <source>
        <dbReference type="ARBA" id="ARBA00022726"/>
    </source>
</evidence>
<dbReference type="GO" id="GO:0016740">
    <property type="term" value="F:transferase activity"/>
    <property type="evidence" value="ECO:0007669"/>
    <property type="project" value="UniProtKB-KW"/>
</dbReference>
<evidence type="ECO:0000259" key="4">
    <source>
        <dbReference type="Pfam" id="PF00156"/>
    </source>
</evidence>
<feature type="compositionally biased region" description="Acidic residues" evidence="3">
    <location>
        <begin position="392"/>
        <end position="414"/>
    </location>
</feature>
<dbReference type="InterPro" id="IPR000836">
    <property type="entry name" value="PRTase_dom"/>
</dbReference>
<accession>A0ABD3QSW3</accession>
<feature type="compositionally biased region" description="Low complexity" evidence="3">
    <location>
        <begin position="139"/>
        <end position="148"/>
    </location>
</feature>
<dbReference type="GO" id="GO:0006166">
    <property type="term" value="P:purine ribonucleoside salvage"/>
    <property type="evidence" value="ECO:0007669"/>
    <property type="project" value="UniProtKB-KW"/>
</dbReference>
<keyword evidence="1" id="KW-0808">Transferase</keyword>
<feature type="region of interest" description="Disordered" evidence="3">
    <location>
        <begin position="139"/>
        <end position="166"/>
    </location>
</feature>
<feature type="region of interest" description="Disordered" evidence="3">
    <location>
        <begin position="287"/>
        <end position="309"/>
    </location>
</feature>
<evidence type="ECO:0000256" key="1">
    <source>
        <dbReference type="ARBA" id="ARBA00022679"/>
    </source>
</evidence>
<reference evidence="5 6" key="1">
    <citation type="submission" date="2024-10" db="EMBL/GenBank/DDBJ databases">
        <title>Updated reference genomes for cyclostephanoid diatoms.</title>
        <authorList>
            <person name="Roberts W.R."/>
            <person name="Alverson A.J."/>
        </authorList>
    </citation>
    <scope>NUCLEOTIDE SEQUENCE [LARGE SCALE GENOMIC DNA]</scope>
    <source>
        <strain evidence="5 6">AJA276-08</strain>
    </source>
</reference>
<dbReference type="PANTHER" id="PTHR43864:SF1">
    <property type="entry name" value="XANTHINE PHOSPHORIBOSYLTRANSFERASE"/>
    <property type="match status" value="1"/>
</dbReference>
<organism evidence="5 6">
    <name type="scientific">Stephanodiscus triporus</name>
    <dbReference type="NCBI Taxonomy" id="2934178"/>
    <lineage>
        <taxon>Eukaryota</taxon>
        <taxon>Sar</taxon>
        <taxon>Stramenopiles</taxon>
        <taxon>Ochrophyta</taxon>
        <taxon>Bacillariophyta</taxon>
        <taxon>Coscinodiscophyceae</taxon>
        <taxon>Thalassiosirophycidae</taxon>
        <taxon>Stephanodiscales</taxon>
        <taxon>Stephanodiscaceae</taxon>
        <taxon>Stephanodiscus</taxon>
    </lineage>
</organism>
<proteinExistence type="predicted"/>
<feature type="compositionally biased region" description="Low complexity" evidence="3">
    <location>
        <begin position="72"/>
        <end position="85"/>
    </location>
</feature>
<dbReference type="InterPro" id="IPR050118">
    <property type="entry name" value="Pur/Pyrimidine_PRTase"/>
</dbReference>
<feature type="region of interest" description="Disordered" evidence="3">
    <location>
        <begin position="341"/>
        <end position="418"/>
    </location>
</feature>
<evidence type="ECO:0000313" key="5">
    <source>
        <dbReference type="EMBL" id="KAL3803114.1"/>
    </source>
</evidence>
<keyword evidence="6" id="KW-1185">Reference proteome</keyword>
<feature type="compositionally biased region" description="Low complexity" evidence="3">
    <location>
        <begin position="51"/>
        <end position="60"/>
    </location>
</feature>
<comment type="caution">
    <text evidence="5">The sequence shown here is derived from an EMBL/GenBank/DDBJ whole genome shotgun (WGS) entry which is preliminary data.</text>
</comment>
<feature type="domain" description="Phosphoribosyltransferase" evidence="4">
    <location>
        <begin position="759"/>
        <end position="874"/>
    </location>
</feature>
<sequence>MPSARLNSEFPRVLTAPPALDLPARLLLGSLLLPRGATHTARRRPPPPLAAPSHTASTATPRHERRMRSRGTFRASSTSSTSSTSSPLLLLLALAHLSPPPRPAESLPHPPPVRGSRIPSFSRRMNAIALFASPSSSSRPFAAAVGGRRPPPPKTRVEAKRKRGKVGDESDVESWYDEINGDASPEDVFWEEMERRRLLSKSGVGEYDGGPPPVDALDEVGAMGGPMSLSSTIASQSAELSSAMAIIGGGGGIGIGSATTTSMIEIADEKSADAALAAFSANAVSDNYLYDDDDDGDGDGRRPAWMMRNDPSLWEGEDRTLAEEDEELNRQLDELERELGVAGEGIDGSVVGGSSPYFDPSMSDEPWDRYGQSRGVDAEDGDDSGGGGGTDRDDDENYHDDDDDDDDDGGDDGDVVDKGKSVFHKELKRKMDIVSQSAREFMLDYDDEHPEEAEAEARREEEEYVRSLSSIGITSPRLENAAVNPRAAAYFRRPPDERQGYDTMWVSAIDTPCVKNLYGIFCNYGVQFADNFDDWDEGTGSDGDGYRSIEDVASYKARRVHEVTGLPCVASRTSFEVEPIRPEDMDKVNDVGVGGGGGKKAKQVQKSPRVVTGYRFNNIGEHVDRVVQALLPFSEPTRVTRFRSCVCYYDGELELFEYGELDCDLYFAGSMRTFLPMSSAINSMLKSLELALDLQFQKWLRAKVNDATGGGAYSDASLKLRDRVLKEAKLLPNDIIDVSSFMDACVDVNLMDQCGKELADRFASAKPSKILTIATTGLVIAIPMAKYLQVPLVYARKQRSIVMANTYEAGYNSKTVGQDRQLMVSRDHLDEDDRVLIVDDFLSSGSSQEALLRIVSEAGATAVGVGVLLEKGYEAGRVSLSGFGVPVD</sequence>
<dbReference type="EMBL" id="JALLAZ020000123">
    <property type="protein sequence ID" value="KAL3803114.1"/>
    <property type="molecule type" value="Genomic_DNA"/>
</dbReference>
<evidence type="ECO:0000313" key="6">
    <source>
        <dbReference type="Proteomes" id="UP001530315"/>
    </source>
</evidence>
<dbReference type="SUPFAM" id="SSF53271">
    <property type="entry name" value="PRTase-like"/>
    <property type="match status" value="1"/>
</dbReference>
<feature type="region of interest" description="Disordered" evidence="3">
    <location>
        <begin position="38"/>
        <end position="85"/>
    </location>
</feature>
<dbReference type="CDD" id="cd06223">
    <property type="entry name" value="PRTases_typeI"/>
    <property type="match status" value="1"/>
</dbReference>
<dbReference type="PANTHER" id="PTHR43864">
    <property type="entry name" value="HYPOXANTHINE/GUANINE PHOSPHORIBOSYLTRANSFERASE"/>
    <property type="match status" value="1"/>
</dbReference>
<name>A0ABD3QSW3_9STRA</name>
<dbReference type="Proteomes" id="UP001530315">
    <property type="component" value="Unassembled WGS sequence"/>
</dbReference>
<protein>
    <recommendedName>
        <fullName evidence="4">Phosphoribosyltransferase domain-containing protein</fullName>
    </recommendedName>
</protein>
<evidence type="ECO:0000256" key="3">
    <source>
        <dbReference type="SAM" id="MobiDB-lite"/>
    </source>
</evidence>
<dbReference type="AlphaFoldDB" id="A0ABD3QSW3"/>